<evidence type="ECO:0000256" key="2">
    <source>
        <dbReference type="ARBA" id="ARBA00022692"/>
    </source>
</evidence>
<dbReference type="InterPro" id="IPR019427">
    <property type="entry name" value="7TM_GPCR_serpentine_rcpt_Srw"/>
</dbReference>
<feature type="transmembrane region" description="Helical" evidence="6">
    <location>
        <begin position="273"/>
        <end position="297"/>
    </location>
</feature>
<feature type="transmembrane region" description="Helical" evidence="6">
    <location>
        <begin position="148"/>
        <end position="170"/>
    </location>
</feature>
<reference evidence="8 9" key="1">
    <citation type="submission" date="2018-04" db="EMBL/GenBank/DDBJ databases">
        <title>The genome of golden apple snail Pomacea canaliculata provides insight into stress tolerance and invasive adaptation.</title>
        <authorList>
            <person name="Liu C."/>
            <person name="Liu B."/>
            <person name="Ren Y."/>
            <person name="Zhang Y."/>
            <person name="Wang H."/>
            <person name="Li S."/>
            <person name="Jiang F."/>
            <person name="Yin L."/>
            <person name="Zhang G."/>
            <person name="Qian W."/>
            <person name="Fan W."/>
        </authorList>
    </citation>
    <scope>NUCLEOTIDE SEQUENCE [LARGE SCALE GENOMIC DNA]</scope>
    <source>
        <strain evidence="8">SZHN2017</strain>
        <tissue evidence="8">Muscle</tissue>
    </source>
</reference>
<evidence type="ECO:0000256" key="6">
    <source>
        <dbReference type="SAM" id="Phobius"/>
    </source>
</evidence>
<sequence length="346" mass="38334">MSELEESSANENLTKEGTDGYDNTYDNVFSTAESYYIDRVGIIPVALLGIVGNLVSLAVWNSQTTYNATILLFKYLAVWDTAFLVSVIPFIFVYEVNPWSKPSIVLNTFSLLAKLESLHTTLLIAFTRWLAVYRPVHVHTGSLLKLRHVVLACLVVLVWCLAISAVFMTFNLLPEPTAEWVYGWTAVHIVGLAFPVLPLIVFNVLLLIKIRTPFSPTSTKSEQQQSSTWGSTQRLTVAILSMSAFSVVAYTIGETTTVVHWLGHWSDGGDLFITLQSSFGLLQVVNSSVNVVFYFAFSRNFRSSSTKCFSRWVLRGRAVSAGHRGPHSEDKGDSSSSRTATETVAL</sequence>
<keyword evidence="9" id="KW-1185">Reference proteome</keyword>
<name>A0A2T7PD04_POMCA</name>
<dbReference type="PROSITE" id="PS50262">
    <property type="entry name" value="G_PROTEIN_RECEP_F1_2"/>
    <property type="match status" value="1"/>
</dbReference>
<comment type="caution">
    <text evidence="8">The sequence shown here is derived from an EMBL/GenBank/DDBJ whole genome shotgun (WGS) entry which is preliminary data.</text>
</comment>
<dbReference type="GO" id="GO:0016020">
    <property type="term" value="C:membrane"/>
    <property type="evidence" value="ECO:0007669"/>
    <property type="project" value="UniProtKB-SubCell"/>
</dbReference>
<dbReference type="InterPro" id="IPR017452">
    <property type="entry name" value="GPCR_Rhodpsn_7TM"/>
</dbReference>
<comment type="subcellular location">
    <subcellularLocation>
        <location evidence="1">Membrane</location>
    </subcellularLocation>
</comment>
<proteinExistence type="predicted"/>
<evidence type="ECO:0000256" key="5">
    <source>
        <dbReference type="SAM" id="MobiDB-lite"/>
    </source>
</evidence>
<gene>
    <name evidence="8" type="ORF">C0Q70_06699</name>
</gene>
<dbReference type="InterPro" id="IPR052954">
    <property type="entry name" value="GPCR-Ligand_Int"/>
</dbReference>
<evidence type="ECO:0000256" key="1">
    <source>
        <dbReference type="ARBA" id="ARBA00004370"/>
    </source>
</evidence>
<dbReference type="Pfam" id="PF10324">
    <property type="entry name" value="7TM_GPCR_Srw"/>
    <property type="match status" value="1"/>
</dbReference>
<evidence type="ECO:0000313" key="9">
    <source>
        <dbReference type="Proteomes" id="UP000245119"/>
    </source>
</evidence>
<evidence type="ECO:0000256" key="4">
    <source>
        <dbReference type="ARBA" id="ARBA00023136"/>
    </source>
</evidence>
<dbReference type="EMBL" id="PZQS01000004">
    <property type="protein sequence ID" value="PVD31287.1"/>
    <property type="molecule type" value="Genomic_DNA"/>
</dbReference>
<dbReference type="PANTHER" id="PTHR46641:SF2">
    <property type="entry name" value="FMRFAMIDE RECEPTOR"/>
    <property type="match status" value="1"/>
</dbReference>
<dbReference type="Proteomes" id="UP000245119">
    <property type="component" value="Linkage Group LG4"/>
</dbReference>
<dbReference type="AlphaFoldDB" id="A0A2T7PD04"/>
<keyword evidence="4 6" id="KW-0472">Membrane</keyword>
<keyword evidence="3 6" id="KW-1133">Transmembrane helix</keyword>
<dbReference type="Gene3D" id="1.20.1070.10">
    <property type="entry name" value="Rhodopsin 7-helix transmembrane proteins"/>
    <property type="match status" value="1"/>
</dbReference>
<evidence type="ECO:0000259" key="7">
    <source>
        <dbReference type="PROSITE" id="PS50262"/>
    </source>
</evidence>
<evidence type="ECO:0000313" key="8">
    <source>
        <dbReference type="EMBL" id="PVD31287.1"/>
    </source>
</evidence>
<organism evidence="8 9">
    <name type="scientific">Pomacea canaliculata</name>
    <name type="common">Golden apple snail</name>
    <dbReference type="NCBI Taxonomy" id="400727"/>
    <lineage>
        <taxon>Eukaryota</taxon>
        <taxon>Metazoa</taxon>
        <taxon>Spiralia</taxon>
        <taxon>Lophotrochozoa</taxon>
        <taxon>Mollusca</taxon>
        <taxon>Gastropoda</taxon>
        <taxon>Caenogastropoda</taxon>
        <taxon>Architaenioglossa</taxon>
        <taxon>Ampullarioidea</taxon>
        <taxon>Ampullariidae</taxon>
        <taxon>Pomacea</taxon>
    </lineage>
</organism>
<feature type="transmembrane region" description="Helical" evidence="6">
    <location>
        <begin position="235"/>
        <end position="253"/>
    </location>
</feature>
<keyword evidence="2 6" id="KW-0812">Transmembrane</keyword>
<feature type="transmembrane region" description="Helical" evidence="6">
    <location>
        <begin position="40"/>
        <end position="60"/>
    </location>
</feature>
<feature type="domain" description="G-protein coupled receptors family 1 profile" evidence="7">
    <location>
        <begin position="52"/>
        <end position="294"/>
    </location>
</feature>
<dbReference type="GO" id="GO:0008528">
    <property type="term" value="F:G protein-coupled peptide receptor activity"/>
    <property type="evidence" value="ECO:0007669"/>
    <property type="project" value="InterPro"/>
</dbReference>
<feature type="compositionally biased region" description="Polar residues" evidence="5">
    <location>
        <begin position="334"/>
        <end position="346"/>
    </location>
</feature>
<feature type="region of interest" description="Disordered" evidence="5">
    <location>
        <begin position="321"/>
        <end position="346"/>
    </location>
</feature>
<feature type="transmembrane region" description="Helical" evidence="6">
    <location>
        <begin position="182"/>
        <end position="208"/>
    </location>
</feature>
<accession>A0A2T7PD04</accession>
<dbReference type="PANTHER" id="PTHR46641">
    <property type="entry name" value="FMRFAMIDE RECEPTOR-RELATED"/>
    <property type="match status" value="1"/>
</dbReference>
<feature type="transmembrane region" description="Helical" evidence="6">
    <location>
        <begin position="72"/>
        <end position="92"/>
    </location>
</feature>
<dbReference type="SUPFAM" id="SSF81321">
    <property type="entry name" value="Family A G protein-coupled receptor-like"/>
    <property type="match status" value="1"/>
</dbReference>
<evidence type="ECO:0000256" key="3">
    <source>
        <dbReference type="ARBA" id="ARBA00022989"/>
    </source>
</evidence>
<protein>
    <recommendedName>
        <fullName evidence="7">G-protein coupled receptors family 1 profile domain-containing protein</fullName>
    </recommendedName>
</protein>
<feature type="transmembrane region" description="Helical" evidence="6">
    <location>
        <begin position="104"/>
        <end position="127"/>
    </location>
</feature>